<dbReference type="Gene3D" id="1.10.260.40">
    <property type="entry name" value="lambda repressor-like DNA-binding domains"/>
    <property type="match status" value="1"/>
</dbReference>
<keyword evidence="6" id="KW-1185">Reference proteome</keyword>
<keyword evidence="2" id="KW-0238">DNA-binding</keyword>
<dbReference type="PANTHER" id="PTHR30146:SF109">
    <property type="entry name" value="HTH-TYPE TRANSCRIPTIONAL REGULATOR GALS"/>
    <property type="match status" value="1"/>
</dbReference>
<dbReference type="Pfam" id="PF00356">
    <property type="entry name" value="LacI"/>
    <property type="match status" value="1"/>
</dbReference>
<organism evidence="5 6">
    <name type="scientific">Robinsoniella peoriensis</name>
    <dbReference type="NCBI Taxonomy" id="180332"/>
    <lineage>
        <taxon>Bacteria</taxon>
        <taxon>Bacillati</taxon>
        <taxon>Bacillota</taxon>
        <taxon>Clostridia</taxon>
        <taxon>Lachnospirales</taxon>
        <taxon>Lachnospiraceae</taxon>
        <taxon>Robinsoniella</taxon>
    </lineage>
</organism>
<dbReference type="PROSITE" id="PS00356">
    <property type="entry name" value="HTH_LACI_1"/>
    <property type="match status" value="1"/>
</dbReference>
<evidence type="ECO:0000256" key="2">
    <source>
        <dbReference type="ARBA" id="ARBA00023125"/>
    </source>
</evidence>
<dbReference type="InterPro" id="IPR028082">
    <property type="entry name" value="Peripla_BP_I"/>
</dbReference>
<dbReference type="RefSeq" id="WP_027295586.1">
    <property type="nucleotide sequence ID" value="NZ_CABMJZ010000132.1"/>
</dbReference>
<dbReference type="AlphaFoldDB" id="A0A4U8PZS2"/>
<dbReference type="PROSITE" id="PS50932">
    <property type="entry name" value="HTH_LACI_2"/>
    <property type="match status" value="1"/>
</dbReference>
<sequence length="357" mass="39460">MAGIKDVAKRAGVSISTVSNVLNNSKFVSPDLQRKVEIAAKELSYKPNPVARSMKKKKSGTIGVITADMCGLFYPYIVKGIYSVANEKGYQIMICDTQGVYGEAAAIERELEKFKSLITNRVDGIIFASVVPQSGQDNYLKKLKNLAEHDKKIPLVSIERDFSEFGIDSVYFDGVTGAKMAVKHLIDEGCKRIGHISGPFFMSIATDRALGYRKAMAEAGLSVDDSMVAEGDYSHQSGYAAMKELLKSMPGIDGVFSGNDQMAVGALKALREHHKKVPEEIKIIGYDDVFISSVVEPALSTIHIRKKHAGIETAKILFDRIENEENKEVIRMKMESRLVVRKSTVKDAPEDWILSDW</sequence>
<dbReference type="InterPro" id="IPR000843">
    <property type="entry name" value="HTH_LacI"/>
</dbReference>
<dbReference type="CDD" id="cd01392">
    <property type="entry name" value="HTH_LacI"/>
    <property type="match status" value="1"/>
</dbReference>
<dbReference type="InterPro" id="IPR046335">
    <property type="entry name" value="LacI/GalR-like_sensor"/>
</dbReference>
<dbReference type="PRINTS" id="PR00036">
    <property type="entry name" value="HTHLACI"/>
</dbReference>
<dbReference type="GO" id="GO:0000976">
    <property type="term" value="F:transcription cis-regulatory region binding"/>
    <property type="evidence" value="ECO:0007669"/>
    <property type="project" value="TreeGrafter"/>
</dbReference>
<dbReference type="CDD" id="cd06267">
    <property type="entry name" value="PBP1_LacI_sugar_binding-like"/>
    <property type="match status" value="1"/>
</dbReference>
<evidence type="ECO:0000256" key="1">
    <source>
        <dbReference type="ARBA" id="ARBA00023015"/>
    </source>
</evidence>
<dbReference type="STRING" id="180332.GCA_000797495_01632"/>
<dbReference type="GO" id="GO:0003700">
    <property type="term" value="F:DNA-binding transcription factor activity"/>
    <property type="evidence" value="ECO:0007669"/>
    <property type="project" value="TreeGrafter"/>
</dbReference>
<name>A0A4U8PZS2_9FIRM</name>
<dbReference type="Proteomes" id="UP000306509">
    <property type="component" value="Unassembled WGS sequence"/>
</dbReference>
<proteinExistence type="predicted"/>
<dbReference type="SUPFAM" id="SSF53822">
    <property type="entry name" value="Periplasmic binding protein-like I"/>
    <property type="match status" value="1"/>
</dbReference>
<dbReference type="EMBL" id="QGQD01000107">
    <property type="protein sequence ID" value="TLC97894.1"/>
    <property type="molecule type" value="Genomic_DNA"/>
</dbReference>
<dbReference type="SUPFAM" id="SSF47413">
    <property type="entry name" value="lambda repressor-like DNA-binding domains"/>
    <property type="match status" value="1"/>
</dbReference>
<feature type="domain" description="HTH lacI-type" evidence="4">
    <location>
        <begin position="2"/>
        <end position="56"/>
    </location>
</feature>
<reference evidence="5 6" key="1">
    <citation type="journal article" date="2019" name="Anaerobe">
        <title>Detection of Robinsoniella peoriensis in multiple bone samples of a trauma patient.</title>
        <authorList>
            <person name="Schrottner P."/>
            <person name="Hartwich K."/>
            <person name="Bunk B."/>
            <person name="Schober I."/>
            <person name="Helbig S."/>
            <person name="Rudolph W.W."/>
            <person name="Gunzer F."/>
        </authorList>
    </citation>
    <scope>NUCLEOTIDE SEQUENCE [LARGE SCALE GENOMIC DNA]</scope>
    <source>
        <strain evidence="5 6">DSM 106044</strain>
    </source>
</reference>
<evidence type="ECO:0000313" key="5">
    <source>
        <dbReference type="EMBL" id="TLC97894.1"/>
    </source>
</evidence>
<dbReference type="Gene3D" id="3.40.50.2300">
    <property type="match status" value="2"/>
</dbReference>
<evidence type="ECO:0000256" key="3">
    <source>
        <dbReference type="ARBA" id="ARBA00023163"/>
    </source>
</evidence>
<evidence type="ECO:0000259" key="4">
    <source>
        <dbReference type="PROSITE" id="PS50932"/>
    </source>
</evidence>
<comment type="caution">
    <text evidence="5">The sequence shown here is derived from an EMBL/GenBank/DDBJ whole genome shotgun (WGS) entry which is preliminary data.</text>
</comment>
<dbReference type="OrthoDB" id="9784962at2"/>
<dbReference type="Pfam" id="PF13377">
    <property type="entry name" value="Peripla_BP_3"/>
    <property type="match status" value="1"/>
</dbReference>
<accession>A0A4U8PZS2</accession>
<protein>
    <submittedName>
        <fullName evidence="5">Ribose operon repressor</fullName>
    </submittedName>
</protein>
<keyword evidence="1" id="KW-0805">Transcription regulation</keyword>
<keyword evidence="3" id="KW-0804">Transcription</keyword>
<gene>
    <name evidence="5" type="primary">rbsR_9</name>
    <name evidence="5" type="ORF">DSM106044_05258</name>
</gene>
<dbReference type="SMART" id="SM00354">
    <property type="entry name" value="HTH_LACI"/>
    <property type="match status" value="1"/>
</dbReference>
<dbReference type="InterPro" id="IPR010982">
    <property type="entry name" value="Lambda_DNA-bd_dom_sf"/>
</dbReference>
<evidence type="ECO:0000313" key="6">
    <source>
        <dbReference type="Proteomes" id="UP000306509"/>
    </source>
</evidence>
<dbReference type="PANTHER" id="PTHR30146">
    <property type="entry name" value="LACI-RELATED TRANSCRIPTIONAL REPRESSOR"/>
    <property type="match status" value="1"/>
</dbReference>